<dbReference type="EC" id="2.4.-.-" evidence="5"/>
<comment type="caution">
    <text evidence="5">The sequence shown here is derived from an EMBL/GenBank/DDBJ whole genome shotgun (WGS) entry which is preliminary data.</text>
</comment>
<dbReference type="Pfam" id="PF00534">
    <property type="entry name" value="Glycos_transf_1"/>
    <property type="match status" value="1"/>
</dbReference>
<gene>
    <name evidence="5" type="ORF">ACFQVD_25165</name>
</gene>
<dbReference type="EMBL" id="JBHTEE010000001">
    <property type="protein sequence ID" value="MFC7603406.1"/>
    <property type="molecule type" value="Genomic_DNA"/>
</dbReference>
<proteinExistence type="predicted"/>
<name>A0ABW2T6H3_9ACTN</name>
<evidence type="ECO:0000256" key="1">
    <source>
        <dbReference type="ARBA" id="ARBA00022676"/>
    </source>
</evidence>
<keyword evidence="2 5" id="KW-0808">Transferase</keyword>
<feature type="domain" description="Glycosyl transferase family 1" evidence="3">
    <location>
        <begin position="189"/>
        <end position="362"/>
    </location>
</feature>
<organism evidence="5 6">
    <name type="scientific">Streptosporangium amethystogenes subsp. fukuiense</name>
    <dbReference type="NCBI Taxonomy" id="698418"/>
    <lineage>
        <taxon>Bacteria</taxon>
        <taxon>Bacillati</taxon>
        <taxon>Actinomycetota</taxon>
        <taxon>Actinomycetes</taxon>
        <taxon>Streptosporangiales</taxon>
        <taxon>Streptosporangiaceae</taxon>
        <taxon>Streptosporangium</taxon>
    </lineage>
</organism>
<dbReference type="InterPro" id="IPR001296">
    <property type="entry name" value="Glyco_trans_1"/>
</dbReference>
<dbReference type="Gene3D" id="3.40.50.2000">
    <property type="entry name" value="Glycogen Phosphorylase B"/>
    <property type="match status" value="2"/>
</dbReference>
<evidence type="ECO:0000313" key="6">
    <source>
        <dbReference type="Proteomes" id="UP001596514"/>
    </source>
</evidence>
<dbReference type="InterPro" id="IPR028098">
    <property type="entry name" value="Glyco_trans_4-like_N"/>
</dbReference>
<dbReference type="GO" id="GO:0016757">
    <property type="term" value="F:glycosyltransferase activity"/>
    <property type="evidence" value="ECO:0007669"/>
    <property type="project" value="UniProtKB-KW"/>
</dbReference>
<accession>A0ABW2T6H3</accession>
<dbReference type="Proteomes" id="UP001596514">
    <property type="component" value="Unassembled WGS sequence"/>
</dbReference>
<keyword evidence="6" id="KW-1185">Reference proteome</keyword>
<reference evidence="6" key="1">
    <citation type="journal article" date="2019" name="Int. J. Syst. Evol. Microbiol.">
        <title>The Global Catalogue of Microorganisms (GCM) 10K type strain sequencing project: providing services to taxonomists for standard genome sequencing and annotation.</title>
        <authorList>
            <consortium name="The Broad Institute Genomics Platform"/>
            <consortium name="The Broad Institute Genome Sequencing Center for Infectious Disease"/>
            <person name="Wu L."/>
            <person name="Ma J."/>
        </authorList>
    </citation>
    <scope>NUCLEOTIDE SEQUENCE [LARGE SCALE GENOMIC DNA]</scope>
    <source>
        <strain evidence="6">JCM 10083</strain>
    </source>
</reference>
<evidence type="ECO:0000313" key="5">
    <source>
        <dbReference type="EMBL" id="MFC7603406.1"/>
    </source>
</evidence>
<dbReference type="SUPFAM" id="SSF53756">
    <property type="entry name" value="UDP-Glycosyltransferase/glycogen phosphorylase"/>
    <property type="match status" value="1"/>
</dbReference>
<sequence length="385" mass="41976">MSGGRAEAVVFACVDADTLGGVQRVTHTVAQGLAERGREVHVIGLHRARSPFRYVERPRYTSHVIHRTPVSTLSPLGRRREHRELDRLLREVGPGFAVLSSPSVVARIRALLPERLLPIGQYHGSYEHARGSWHLDSVRDHYGTLEKAVFLSERDAWLFAEHALLPNTWSIPNPLPAWPSGTAGLTARRVLGIGRLEGVKRFDRLISAFAQACGRSVPGEPELRADLAKTRREAGEGWELHLIGEGTERQRLTSHAADCEVSDRVVFRGTVPAPLMGEEYLGGSVLALASEHEGLPLVVGEAASYGVPSVAFDVSGGLRSLVLDGETGVLVPPADVTALAAALAELMASAEERRRLGAAARAHVEAFRPDRVLDRWEALFEQVTR</sequence>
<keyword evidence="1 5" id="KW-0328">Glycosyltransferase</keyword>
<evidence type="ECO:0000256" key="2">
    <source>
        <dbReference type="ARBA" id="ARBA00022679"/>
    </source>
</evidence>
<evidence type="ECO:0000259" key="3">
    <source>
        <dbReference type="Pfam" id="PF00534"/>
    </source>
</evidence>
<dbReference type="PANTHER" id="PTHR12526">
    <property type="entry name" value="GLYCOSYLTRANSFERASE"/>
    <property type="match status" value="1"/>
</dbReference>
<evidence type="ECO:0000259" key="4">
    <source>
        <dbReference type="Pfam" id="PF13439"/>
    </source>
</evidence>
<dbReference type="Pfam" id="PF13439">
    <property type="entry name" value="Glyco_transf_4"/>
    <property type="match status" value="1"/>
</dbReference>
<feature type="domain" description="Glycosyltransferase subfamily 4-like N-terminal" evidence="4">
    <location>
        <begin position="20"/>
        <end position="134"/>
    </location>
</feature>
<protein>
    <submittedName>
        <fullName evidence="5">Glycosyltransferase</fullName>
        <ecNumber evidence="5">2.4.-.-</ecNumber>
    </submittedName>
</protein>
<dbReference type="RefSeq" id="WP_343968150.1">
    <property type="nucleotide sequence ID" value="NZ_BAAAGK010000065.1"/>
</dbReference>